<dbReference type="EMBL" id="VOSK01000259">
    <property type="protein sequence ID" value="MPR29703.1"/>
    <property type="molecule type" value="Genomic_DNA"/>
</dbReference>
<evidence type="ECO:0000313" key="2">
    <source>
        <dbReference type="Proteomes" id="UP000403266"/>
    </source>
</evidence>
<organism evidence="1 2">
    <name type="scientific">Microvirga tunisiensis</name>
    <dbReference type="NCBI Taxonomy" id="2108360"/>
    <lineage>
        <taxon>Bacteria</taxon>
        <taxon>Pseudomonadati</taxon>
        <taxon>Pseudomonadota</taxon>
        <taxon>Alphaproteobacteria</taxon>
        <taxon>Hyphomicrobiales</taxon>
        <taxon>Methylobacteriaceae</taxon>
        <taxon>Microvirga</taxon>
    </lineage>
</organism>
<dbReference type="RefSeq" id="WP_152716586.1">
    <property type="nucleotide sequence ID" value="NZ_VOSJ01000089.1"/>
</dbReference>
<keyword evidence="2" id="KW-1185">Reference proteome</keyword>
<gene>
    <name evidence="1" type="ORF">FS320_32645</name>
</gene>
<protein>
    <submittedName>
        <fullName evidence="1">Uncharacterized protein</fullName>
    </submittedName>
</protein>
<sequence>MQLFIYTPAEDALAVSFIVPKSAIVGLPSEDGQSVLVYYEGNLNKAVNLTRYRERLISAAGRMVVKYPTVAKMLAPATELHQVGTYDAIRHYVIEITDPSRLAMWAGEPVDQIAGARLPNGPCSKETLAAHHDQLRPLGQRGTKFGFRALTGQMVIHDVSVGTSHVYEPDEPEAVAWDPKQL</sequence>
<proteinExistence type="predicted"/>
<accession>A0A5N7MRX3</accession>
<name>A0A5N7MRX3_9HYPH</name>
<dbReference type="AlphaFoldDB" id="A0A5N7MRX3"/>
<comment type="caution">
    <text evidence="1">The sequence shown here is derived from an EMBL/GenBank/DDBJ whole genome shotgun (WGS) entry which is preliminary data.</text>
</comment>
<reference evidence="1 2" key="1">
    <citation type="journal article" date="2019" name="Syst. Appl. Microbiol.">
        <title>Microvirga tunisiensis sp. nov., a root nodule symbiotic bacterium isolated from Lupinus micranthus and L. luteus grown in Northern Tunisia.</title>
        <authorList>
            <person name="Msaddak A."/>
            <person name="Rejili M."/>
            <person name="Duran D."/>
            <person name="Mars M."/>
            <person name="Palacios J.M."/>
            <person name="Ruiz-Argueso T."/>
            <person name="Rey L."/>
            <person name="Imperial J."/>
        </authorList>
    </citation>
    <scope>NUCLEOTIDE SEQUENCE [LARGE SCALE GENOMIC DNA]</scope>
    <source>
        <strain evidence="1 2">Lmie10</strain>
    </source>
</reference>
<evidence type="ECO:0000313" key="1">
    <source>
        <dbReference type="EMBL" id="MPR29703.1"/>
    </source>
</evidence>
<dbReference type="Proteomes" id="UP000403266">
    <property type="component" value="Unassembled WGS sequence"/>
</dbReference>